<proteinExistence type="predicted"/>
<evidence type="ECO:0000313" key="1">
    <source>
        <dbReference type="EMBL" id="KAL2612843.1"/>
    </source>
</evidence>
<comment type="caution">
    <text evidence="1">The sequence shown here is derived from an EMBL/GenBank/DDBJ whole genome shotgun (WGS) entry which is preliminary data.</text>
</comment>
<name>A0ABD1XW27_9MARC</name>
<protein>
    <submittedName>
        <fullName evidence="1">Uncharacterized protein</fullName>
    </submittedName>
</protein>
<gene>
    <name evidence="1" type="ORF">R1flu_024535</name>
</gene>
<evidence type="ECO:0000313" key="2">
    <source>
        <dbReference type="Proteomes" id="UP001605036"/>
    </source>
</evidence>
<dbReference type="PROSITE" id="PS51257">
    <property type="entry name" value="PROKAR_LIPOPROTEIN"/>
    <property type="match status" value="1"/>
</dbReference>
<accession>A0ABD1XW27</accession>
<organism evidence="1 2">
    <name type="scientific">Riccia fluitans</name>
    <dbReference type="NCBI Taxonomy" id="41844"/>
    <lineage>
        <taxon>Eukaryota</taxon>
        <taxon>Viridiplantae</taxon>
        <taxon>Streptophyta</taxon>
        <taxon>Embryophyta</taxon>
        <taxon>Marchantiophyta</taxon>
        <taxon>Marchantiopsida</taxon>
        <taxon>Marchantiidae</taxon>
        <taxon>Marchantiales</taxon>
        <taxon>Ricciaceae</taxon>
        <taxon>Riccia</taxon>
    </lineage>
</organism>
<dbReference type="AlphaFoldDB" id="A0ABD1XW27"/>
<reference evidence="1 2" key="1">
    <citation type="submission" date="2024-09" db="EMBL/GenBank/DDBJ databases">
        <title>Chromosome-scale assembly of Riccia fluitans.</title>
        <authorList>
            <person name="Paukszto L."/>
            <person name="Sawicki J."/>
            <person name="Karawczyk K."/>
            <person name="Piernik-Szablinska J."/>
            <person name="Szczecinska M."/>
            <person name="Mazdziarz M."/>
        </authorList>
    </citation>
    <scope>NUCLEOTIDE SEQUENCE [LARGE SCALE GENOMIC DNA]</scope>
    <source>
        <strain evidence="1">Rf_01</strain>
        <tissue evidence="1">Aerial parts of the thallus</tissue>
    </source>
</reference>
<dbReference type="EMBL" id="JBHFFA010000007">
    <property type="protein sequence ID" value="KAL2612843.1"/>
    <property type="molecule type" value="Genomic_DNA"/>
</dbReference>
<sequence length="167" mass="19056">MKLEGTLGLKVEEMELSAAVNLTLWSILNLFAQACDWLADSLMRGETREAIAELLEWGKEDDSFKSCTETLIDEFREVADGVDAEAYERGTEEPELPTDQVADDQSVVRGREEWFHLSWLCTVVNYQNIVELYFSLRIVYSGHFKEQHPGCQTLSRGQLFRAQGQCL</sequence>
<keyword evidence="2" id="KW-1185">Reference proteome</keyword>
<dbReference type="Proteomes" id="UP001605036">
    <property type="component" value="Unassembled WGS sequence"/>
</dbReference>